<dbReference type="AlphaFoldDB" id="A0AA42UBM9"/>
<dbReference type="RefSeq" id="WP_279963652.1">
    <property type="nucleotide sequence ID" value="NZ_JAOCFK010000068.1"/>
</dbReference>
<gene>
    <name evidence="1" type="ORF">N5I20_17265</name>
</gene>
<comment type="caution">
    <text evidence="1">The sequence shown here is derived from an EMBL/GenBank/DDBJ whole genome shotgun (WGS) entry which is preliminary data.</text>
</comment>
<reference evidence="1" key="1">
    <citation type="submission" date="2022-09" db="EMBL/GenBank/DDBJ databases">
        <title>Intensive care unit water sources are persistently colonized with multi-drug resistant bacteria and are the site of extensive horizontal gene transfer of antibiotic resistance genes.</title>
        <authorList>
            <person name="Diorio-Toth L."/>
        </authorList>
    </citation>
    <scope>NUCLEOTIDE SEQUENCE</scope>
    <source>
        <strain evidence="1">GD03710</strain>
    </source>
</reference>
<dbReference type="EMBL" id="JAOCIZ010000081">
    <property type="protein sequence ID" value="MDH1506801.1"/>
    <property type="molecule type" value="Genomic_DNA"/>
</dbReference>
<organism evidence="1 2">
    <name type="scientific">Aeromonas caviae</name>
    <name type="common">Aeromonas punctata</name>
    <dbReference type="NCBI Taxonomy" id="648"/>
    <lineage>
        <taxon>Bacteria</taxon>
        <taxon>Pseudomonadati</taxon>
        <taxon>Pseudomonadota</taxon>
        <taxon>Gammaproteobacteria</taxon>
        <taxon>Aeromonadales</taxon>
        <taxon>Aeromonadaceae</taxon>
        <taxon>Aeromonas</taxon>
    </lineage>
</organism>
<evidence type="ECO:0000313" key="2">
    <source>
        <dbReference type="Proteomes" id="UP001161704"/>
    </source>
</evidence>
<evidence type="ECO:0000313" key="1">
    <source>
        <dbReference type="EMBL" id="MDH1506801.1"/>
    </source>
</evidence>
<accession>A0AA42UBM9</accession>
<dbReference type="PROSITE" id="PS51257">
    <property type="entry name" value="PROKAR_LIPOPROTEIN"/>
    <property type="match status" value="1"/>
</dbReference>
<name>A0AA42UBM9_AERCA</name>
<sequence length="271" mass="28932">MKVQLIATTVLAMTTLAGCSSTPKDMGQPFIQDKSKSVALNVAAYAGYPYLLQDNSYSKGLDTVVTSTSNTLLLANDLSGSLGSIGGGALGAGLGLISGLADQYPLDVAEVFTAKLQPGEDYKSAATVMRVLKANYEKRGVGSADGEKLRSLLAKSSLADYVCEPTNVDDFDFSCFDPADDRYNTYVKATRPANGLEFAEVMPLDKGNYGVFVIRNGRGSVLNPKKDAMDAYFYLKKGSYVLGNSNTILPRVAPREDGKRLVFIDGKATLI</sequence>
<proteinExistence type="predicted"/>
<protein>
    <recommendedName>
        <fullName evidence="3">Lipoprotein</fullName>
    </recommendedName>
</protein>
<dbReference type="Proteomes" id="UP001161704">
    <property type="component" value="Unassembled WGS sequence"/>
</dbReference>
<evidence type="ECO:0008006" key="3">
    <source>
        <dbReference type="Google" id="ProtNLM"/>
    </source>
</evidence>